<dbReference type="Proteomes" id="UP000594638">
    <property type="component" value="Unassembled WGS sequence"/>
</dbReference>
<proteinExistence type="predicted"/>
<dbReference type="Gramene" id="OE9A080831T1">
    <property type="protein sequence ID" value="OE9A080831C1"/>
    <property type="gene ID" value="OE9A080831"/>
</dbReference>
<evidence type="ECO:0000313" key="3">
    <source>
        <dbReference type="Proteomes" id="UP000594638"/>
    </source>
</evidence>
<feature type="transmembrane region" description="Helical" evidence="1">
    <location>
        <begin position="21"/>
        <end position="41"/>
    </location>
</feature>
<accession>A0A8S0U2E6</accession>
<sequence length="81" mass="9054">MKSNNVIRDCFKYRIWPKNRIADSAGLVSPIIFLPVITTSLPSLPNHSNSRARDNVLDQLIEEGALQINQHSASQQKGDPQ</sequence>
<organism evidence="2 3">
    <name type="scientific">Olea europaea subsp. europaea</name>
    <dbReference type="NCBI Taxonomy" id="158383"/>
    <lineage>
        <taxon>Eukaryota</taxon>
        <taxon>Viridiplantae</taxon>
        <taxon>Streptophyta</taxon>
        <taxon>Embryophyta</taxon>
        <taxon>Tracheophyta</taxon>
        <taxon>Spermatophyta</taxon>
        <taxon>Magnoliopsida</taxon>
        <taxon>eudicotyledons</taxon>
        <taxon>Gunneridae</taxon>
        <taxon>Pentapetalae</taxon>
        <taxon>asterids</taxon>
        <taxon>lamiids</taxon>
        <taxon>Lamiales</taxon>
        <taxon>Oleaceae</taxon>
        <taxon>Oleeae</taxon>
        <taxon>Olea</taxon>
    </lineage>
</organism>
<comment type="caution">
    <text evidence="2">The sequence shown here is derived from an EMBL/GenBank/DDBJ whole genome shotgun (WGS) entry which is preliminary data.</text>
</comment>
<protein>
    <submittedName>
        <fullName evidence="2">Uncharacterized protein</fullName>
    </submittedName>
</protein>
<name>A0A8S0U2E6_OLEEU</name>
<evidence type="ECO:0000313" key="2">
    <source>
        <dbReference type="EMBL" id="CAA3013079.1"/>
    </source>
</evidence>
<keyword evidence="3" id="KW-1185">Reference proteome</keyword>
<keyword evidence="1" id="KW-1133">Transmembrane helix</keyword>
<reference evidence="2 3" key="1">
    <citation type="submission" date="2019-12" db="EMBL/GenBank/DDBJ databases">
        <authorList>
            <person name="Alioto T."/>
            <person name="Alioto T."/>
            <person name="Gomez Garrido J."/>
        </authorList>
    </citation>
    <scope>NUCLEOTIDE SEQUENCE [LARGE SCALE GENOMIC DNA]</scope>
</reference>
<evidence type="ECO:0000256" key="1">
    <source>
        <dbReference type="SAM" id="Phobius"/>
    </source>
</evidence>
<gene>
    <name evidence="2" type="ORF">OLEA9_A080831</name>
</gene>
<dbReference type="AlphaFoldDB" id="A0A8S0U2E6"/>
<keyword evidence="1" id="KW-0472">Membrane</keyword>
<dbReference type="EMBL" id="CACTIH010007422">
    <property type="protein sequence ID" value="CAA3013079.1"/>
    <property type="molecule type" value="Genomic_DNA"/>
</dbReference>
<keyword evidence="1" id="KW-0812">Transmembrane</keyword>